<accession>A0ABR4AKY6</accession>
<evidence type="ECO:0000256" key="2">
    <source>
        <dbReference type="ARBA" id="ARBA00012704"/>
    </source>
</evidence>
<keyword evidence="3" id="KW-0328">Glycosyltransferase</keyword>
<dbReference type="Gene3D" id="3.90.550.10">
    <property type="entry name" value="Spore Coat Polysaccharide Biosynthesis Protein SpsA, Chain A"/>
    <property type="match status" value="1"/>
</dbReference>
<proteinExistence type="inferred from homology"/>
<reference evidence="6 7" key="1">
    <citation type="submission" date="2024-09" db="EMBL/GenBank/DDBJ databases">
        <title>Rethinking Asexuality: The Enigmatic Case of Functional Sexual Genes in Lepraria (Stereocaulaceae).</title>
        <authorList>
            <person name="Doellman M."/>
            <person name="Sun Y."/>
            <person name="Barcenas-Pena A."/>
            <person name="Lumbsch H.T."/>
            <person name="Grewe F."/>
        </authorList>
    </citation>
    <scope>NUCLEOTIDE SEQUENCE [LARGE SCALE GENOMIC DNA]</scope>
    <source>
        <strain evidence="6 7">Grewe 0041</strain>
    </source>
</reference>
<evidence type="ECO:0000256" key="3">
    <source>
        <dbReference type="ARBA" id="ARBA00022676"/>
    </source>
</evidence>
<protein>
    <recommendedName>
        <fullName evidence="2">dolichyl-phosphate beta-D-mannosyltransferase</fullName>
        <ecNumber evidence="2">2.4.1.83</ecNumber>
    </recommendedName>
</protein>
<dbReference type="EMBL" id="JBHFEH010000140">
    <property type="protein sequence ID" value="KAL2045466.1"/>
    <property type="molecule type" value="Genomic_DNA"/>
</dbReference>
<comment type="caution">
    <text evidence="6">The sequence shown here is derived from an EMBL/GenBank/DDBJ whole genome shotgun (WGS) entry which is preliminary data.</text>
</comment>
<evidence type="ECO:0000313" key="7">
    <source>
        <dbReference type="Proteomes" id="UP001590951"/>
    </source>
</evidence>
<dbReference type="Pfam" id="PF00535">
    <property type="entry name" value="Glycos_transf_2"/>
    <property type="match status" value="1"/>
</dbReference>
<name>A0ABR4AKY6_9LECA</name>
<evidence type="ECO:0000313" key="6">
    <source>
        <dbReference type="EMBL" id="KAL2045466.1"/>
    </source>
</evidence>
<dbReference type="Proteomes" id="UP001590951">
    <property type="component" value="Unassembled WGS sequence"/>
</dbReference>
<dbReference type="InterPro" id="IPR029044">
    <property type="entry name" value="Nucleotide-diphossugar_trans"/>
</dbReference>
<dbReference type="InterPro" id="IPR039528">
    <property type="entry name" value="DPM1-like"/>
</dbReference>
<feature type="domain" description="Glycosyltransferase 2-like" evidence="5">
    <location>
        <begin position="8"/>
        <end position="143"/>
    </location>
</feature>
<dbReference type="PANTHER" id="PTHR43398">
    <property type="entry name" value="DOLICHOL-PHOSPHATE MANNOSYLTRANSFERASE SUBUNIT 1"/>
    <property type="match status" value="1"/>
</dbReference>
<dbReference type="PANTHER" id="PTHR43398:SF1">
    <property type="entry name" value="DOLICHOL-PHOSPHATE MANNOSYLTRANSFERASE SUBUNIT 1"/>
    <property type="match status" value="1"/>
</dbReference>
<keyword evidence="4" id="KW-0808">Transferase</keyword>
<organism evidence="6 7">
    <name type="scientific">Lepraria finkii</name>
    <dbReference type="NCBI Taxonomy" id="1340010"/>
    <lineage>
        <taxon>Eukaryota</taxon>
        <taxon>Fungi</taxon>
        <taxon>Dikarya</taxon>
        <taxon>Ascomycota</taxon>
        <taxon>Pezizomycotina</taxon>
        <taxon>Lecanoromycetes</taxon>
        <taxon>OSLEUM clade</taxon>
        <taxon>Lecanoromycetidae</taxon>
        <taxon>Lecanorales</taxon>
        <taxon>Lecanorineae</taxon>
        <taxon>Stereocaulaceae</taxon>
        <taxon>Lepraria</taxon>
    </lineage>
</organism>
<dbReference type="InterPro" id="IPR001173">
    <property type="entry name" value="Glyco_trans_2-like"/>
</dbReference>
<evidence type="ECO:0000259" key="5">
    <source>
        <dbReference type="Pfam" id="PF00535"/>
    </source>
</evidence>
<gene>
    <name evidence="6" type="ORF">ABVK25_012071</name>
</gene>
<evidence type="ECO:0000256" key="1">
    <source>
        <dbReference type="ARBA" id="ARBA00006739"/>
    </source>
</evidence>
<sequence length="164" mass="18240">MASKEKYTVILPTYNKRRNLPTGFSKIHSQLGPSPLSHWELVTVDDGSPDGTLQVAQQLQTHYTPQRIILKPRAGKFNLGTVYVDGLKYATGTFVIIMDADFSHHKKFLPQMIATQKEGDHDIITGTRYAGDGDVYGWDLKKKVGFEGGELVCGYDIKVKGLVI</sequence>
<dbReference type="SUPFAM" id="SSF53448">
    <property type="entry name" value="Nucleotide-diphospho-sugar transferases"/>
    <property type="match status" value="1"/>
</dbReference>
<dbReference type="EC" id="2.4.1.83" evidence="2"/>
<evidence type="ECO:0000256" key="4">
    <source>
        <dbReference type="ARBA" id="ARBA00022679"/>
    </source>
</evidence>
<comment type="similarity">
    <text evidence="1">Belongs to the glycosyltransferase 2 family.</text>
</comment>
<keyword evidence="7" id="KW-1185">Reference proteome</keyword>